<dbReference type="STRING" id="1842532.A7E78_00215"/>
<accession>A0A1L3GKE6</accession>
<reference evidence="3 4" key="1">
    <citation type="journal article" date="2017" name="Genome Announc.">
        <title>Complete Genome Sequences of Two Acetylene-Fermenting Pelobacter acetylenicus Strains.</title>
        <authorList>
            <person name="Sutton J.M."/>
            <person name="Baesman S.M."/>
            <person name="Fierst J.L."/>
            <person name="Poret-Peterson A.T."/>
            <person name="Oremland R.S."/>
            <person name="Dunlap D.S."/>
            <person name="Akob D.M."/>
        </authorList>
    </citation>
    <scope>NUCLEOTIDE SEQUENCE [LARGE SCALE GENOMIC DNA]</scope>
    <source>
        <strain evidence="3 4">SFB93</strain>
    </source>
</reference>
<gene>
    <name evidence="3" type="ORF">A7E78_00215</name>
</gene>
<dbReference type="Pfam" id="PF13531">
    <property type="entry name" value="SBP_bac_11"/>
    <property type="match status" value="1"/>
</dbReference>
<dbReference type="PANTHER" id="PTHR30632:SF16">
    <property type="entry name" value="MOLYBDATE_TUNGSTATE-BINDING PROTEIN WTPA"/>
    <property type="match status" value="1"/>
</dbReference>
<evidence type="ECO:0000256" key="2">
    <source>
        <dbReference type="SAM" id="SignalP"/>
    </source>
</evidence>
<dbReference type="KEGG" id="pef:A7E78_00215"/>
<evidence type="ECO:0000313" key="3">
    <source>
        <dbReference type="EMBL" id="APG26423.1"/>
    </source>
</evidence>
<dbReference type="AlphaFoldDB" id="A0A1L3GKE6"/>
<dbReference type="GO" id="GO:0030973">
    <property type="term" value="F:molybdate ion binding"/>
    <property type="evidence" value="ECO:0007669"/>
    <property type="project" value="TreeGrafter"/>
</dbReference>
<organism evidence="3 4">
    <name type="scientific">Syntrophotalea acetylenivorans</name>
    <dbReference type="NCBI Taxonomy" id="1842532"/>
    <lineage>
        <taxon>Bacteria</taxon>
        <taxon>Pseudomonadati</taxon>
        <taxon>Thermodesulfobacteriota</taxon>
        <taxon>Desulfuromonadia</taxon>
        <taxon>Desulfuromonadales</taxon>
        <taxon>Syntrophotaleaceae</taxon>
        <taxon>Syntrophotalea</taxon>
    </lineage>
</organism>
<keyword evidence="2" id="KW-0732">Signal</keyword>
<dbReference type="EMBL" id="CP015519">
    <property type="protein sequence ID" value="APG26423.1"/>
    <property type="molecule type" value="Genomic_DNA"/>
</dbReference>
<dbReference type="CDD" id="cd13540">
    <property type="entry name" value="PBP2_ModA_WtpA"/>
    <property type="match status" value="1"/>
</dbReference>
<dbReference type="GO" id="GO:0015689">
    <property type="term" value="P:molybdate ion transport"/>
    <property type="evidence" value="ECO:0007669"/>
    <property type="project" value="TreeGrafter"/>
</dbReference>
<dbReference type="RefSeq" id="WP_072282383.1">
    <property type="nucleotide sequence ID" value="NZ_CP015519.1"/>
</dbReference>
<sequence>MLNILRAIFVTVLFCCLSLPVTTQAEVTGKLRIFHAGSLTVPFAAMEKEFEARYPGVDIQREHGGSTRMARLISEVGKPADLMASADFQVIDKSLLPDLGIGNIRFATNELVLTYSEQSKFADEINQDNWFEILSRPGVSFGHSDPNIDPGGYRSMMAMQLAEKYYQRPGLYQLLLANRPLGNMRGKSVSLTALVQNGDLDYAWAYRSIALQHGLKFVSLDEHVNLANLDYDAFYRLARVTVTGERPGTFFDREGRFVAYGITLLKDAPNRKAAVAFLDYLLDPEGGQKILASFGQPPFNPPFVPTEQMRDQFPMEVQARVIVRQ</sequence>
<evidence type="ECO:0000256" key="1">
    <source>
        <dbReference type="ARBA" id="ARBA00009438"/>
    </source>
</evidence>
<feature type="chain" id="PRO_5013335440" evidence="2">
    <location>
        <begin position="26"/>
        <end position="325"/>
    </location>
</feature>
<dbReference type="NCBIfam" id="NF003196">
    <property type="entry name" value="PRK04168.1"/>
    <property type="match status" value="1"/>
</dbReference>
<dbReference type="Proteomes" id="UP000182517">
    <property type="component" value="Chromosome"/>
</dbReference>
<dbReference type="InterPro" id="IPR050682">
    <property type="entry name" value="ModA/WtpA"/>
</dbReference>
<dbReference type="OrthoDB" id="9785015at2"/>
<dbReference type="PANTHER" id="PTHR30632">
    <property type="entry name" value="MOLYBDATE-BINDING PERIPLASMIC PROTEIN"/>
    <property type="match status" value="1"/>
</dbReference>
<feature type="signal peptide" evidence="2">
    <location>
        <begin position="1"/>
        <end position="25"/>
    </location>
</feature>
<dbReference type="Gene3D" id="3.40.190.10">
    <property type="entry name" value="Periplasmic binding protein-like II"/>
    <property type="match status" value="2"/>
</dbReference>
<evidence type="ECO:0000313" key="4">
    <source>
        <dbReference type="Proteomes" id="UP000182517"/>
    </source>
</evidence>
<proteinExistence type="inferred from homology"/>
<protein>
    <submittedName>
        <fullName evidence="3">Molybdate ABC transporter substrate-binding protein</fullName>
    </submittedName>
</protein>
<dbReference type="SUPFAM" id="SSF53850">
    <property type="entry name" value="Periplasmic binding protein-like II"/>
    <property type="match status" value="1"/>
</dbReference>
<comment type="similarity">
    <text evidence="1">Belongs to the bacterial solute-binding protein 1 family. WtpA subfamily.</text>
</comment>
<keyword evidence="4" id="KW-1185">Reference proteome</keyword>
<name>A0A1L3GKE6_9BACT</name>